<accession>A0A5N6D8Y1</accession>
<sequence>MDRVYQKNVGCLGSCNFSTRAWSVFFFLYFLFSFHPFSLLRLIFTSFYIYMGGPEVIAHDLLSDFTAHASIRPNKPVSVLVSLSGMLMSTGFLSPLLCLALCSV</sequence>
<keyword evidence="1" id="KW-0472">Membrane</keyword>
<feature type="transmembrane region" description="Helical" evidence="1">
    <location>
        <begin position="79"/>
        <end position="102"/>
    </location>
</feature>
<gene>
    <name evidence="2" type="ORF">BDV34DRAFT_13029</name>
</gene>
<dbReference type="Proteomes" id="UP000326532">
    <property type="component" value="Unassembled WGS sequence"/>
</dbReference>
<evidence type="ECO:0000313" key="2">
    <source>
        <dbReference type="EMBL" id="KAB8200520.1"/>
    </source>
</evidence>
<feature type="transmembrane region" description="Helical" evidence="1">
    <location>
        <begin position="21"/>
        <end position="44"/>
    </location>
</feature>
<evidence type="ECO:0000256" key="1">
    <source>
        <dbReference type="SAM" id="Phobius"/>
    </source>
</evidence>
<dbReference type="EMBL" id="ML735041">
    <property type="protein sequence ID" value="KAB8200520.1"/>
    <property type="molecule type" value="Genomic_DNA"/>
</dbReference>
<protein>
    <submittedName>
        <fullName evidence="2">Uncharacterized protein</fullName>
    </submittedName>
</protein>
<name>A0A5N6D8Y1_ASPPA</name>
<dbReference type="VEuPathDB" id="FungiDB:BDV34DRAFT_13029"/>
<organism evidence="2 3">
    <name type="scientific">Aspergillus parasiticus</name>
    <dbReference type="NCBI Taxonomy" id="5067"/>
    <lineage>
        <taxon>Eukaryota</taxon>
        <taxon>Fungi</taxon>
        <taxon>Dikarya</taxon>
        <taxon>Ascomycota</taxon>
        <taxon>Pezizomycotina</taxon>
        <taxon>Eurotiomycetes</taxon>
        <taxon>Eurotiomycetidae</taxon>
        <taxon>Eurotiales</taxon>
        <taxon>Aspergillaceae</taxon>
        <taxon>Aspergillus</taxon>
        <taxon>Aspergillus subgen. Circumdati</taxon>
    </lineage>
</organism>
<dbReference type="AlphaFoldDB" id="A0A5N6D8Y1"/>
<reference evidence="2 3" key="1">
    <citation type="submission" date="2019-04" db="EMBL/GenBank/DDBJ databases">
        <title>Fungal friends and foes A comparative genomics study of 23 Aspergillus species from section Flavi.</title>
        <authorList>
            <consortium name="DOE Joint Genome Institute"/>
            <person name="Kjaerbolling I."/>
            <person name="Vesth T.C."/>
            <person name="Frisvad J.C."/>
            <person name="Nybo J.L."/>
            <person name="Theobald S."/>
            <person name="Kildgaard S."/>
            <person name="Petersen T.I."/>
            <person name="Kuo A."/>
            <person name="Sato A."/>
            <person name="Lyhne E.K."/>
            <person name="Kogle M.E."/>
            <person name="Wiebenga A."/>
            <person name="Kun R.S."/>
            <person name="Lubbers R.J."/>
            <person name="Makela M.R."/>
            <person name="Barry K."/>
            <person name="Chovatia M."/>
            <person name="Clum A."/>
            <person name="Daum C."/>
            <person name="Haridas S."/>
            <person name="He G."/>
            <person name="LaButti K."/>
            <person name="Lipzen A."/>
            <person name="Mondo S."/>
            <person name="Pangilinan J."/>
            <person name="Riley R."/>
            <person name="Salamov A."/>
            <person name="Simmons B.A."/>
            <person name="Magnuson J.K."/>
            <person name="Henrissat B."/>
            <person name="Mortensen U.H."/>
            <person name="Larsen T.O."/>
            <person name="De vries R.P."/>
            <person name="Grigoriev I.V."/>
            <person name="Machida M."/>
            <person name="Baker S.E."/>
            <person name="Andersen M.R."/>
        </authorList>
    </citation>
    <scope>NUCLEOTIDE SEQUENCE [LARGE SCALE GENOMIC DNA]</scope>
    <source>
        <strain evidence="2 3">CBS 117618</strain>
    </source>
</reference>
<keyword evidence="1" id="KW-1133">Transmembrane helix</keyword>
<proteinExistence type="predicted"/>
<keyword evidence="3" id="KW-1185">Reference proteome</keyword>
<evidence type="ECO:0000313" key="3">
    <source>
        <dbReference type="Proteomes" id="UP000326532"/>
    </source>
</evidence>
<keyword evidence="1" id="KW-0812">Transmembrane</keyword>